<name>A0A1W2H0M7_9BACT</name>
<dbReference type="Proteomes" id="UP000192333">
    <property type="component" value="Chromosome I"/>
</dbReference>
<keyword evidence="3" id="KW-1185">Reference proteome</keyword>
<reference evidence="3" key="1">
    <citation type="submission" date="2017-04" db="EMBL/GenBank/DDBJ databases">
        <authorList>
            <person name="Varghese N."/>
            <person name="Submissions S."/>
        </authorList>
    </citation>
    <scope>NUCLEOTIDE SEQUENCE [LARGE SCALE GENOMIC DNA]</scope>
    <source>
        <strain evidence="3">DSM 16537</strain>
    </source>
</reference>
<evidence type="ECO:0000256" key="1">
    <source>
        <dbReference type="SAM" id="Phobius"/>
    </source>
</evidence>
<dbReference type="OrthoDB" id="9841679at2"/>
<evidence type="ECO:0000313" key="3">
    <source>
        <dbReference type="Proteomes" id="UP000192333"/>
    </source>
</evidence>
<keyword evidence="1" id="KW-1133">Transmembrane helix</keyword>
<dbReference type="AlphaFoldDB" id="A0A1W2H0M7"/>
<keyword evidence="1" id="KW-0472">Membrane</keyword>
<protein>
    <submittedName>
        <fullName evidence="2">Uncharacterized protein</fullName>
    </submittedName>
</protein>
<dbReference type="STRING" id="758820.SAMN00777080_0728"/>
<proteinExistence type="predicted"/>
<dbReference type="RefSeq" id="WP_084119022.1">
    <property type="nucleotide sequence ID" value="NZ_LT838813.1"/>
</dbReference>
<sequence>MSTKKIIGSLEDYFQDGIVSDTMLAIHHYVIQRTIGENYIALKNAPNKNLNKLFGQLQASSSDLAIIHLSKVFDKKNKHHLVRSIEELLDYNFQITSYFPLVTNDYIEFSLIKSKLGIEYLPIKFDNPNELAKFFKDIFNSLSIKRKSDDVKFIRNKFLAHNEHEVEFNHLNNFWEDFLYLIDFLKIFISLFGVTILSASYFQFQDFKQGSLHYSIISDLYWLVEEIQKEIGEENFKFWWNE</sequence>
<accession>A0A1W2H0M7</accession>
<evidence type="ECO:0000313" key="2">
    <source>
        <dbReference type="EMBL" id="SMD42188.1"/>
    </source>
</evidence>
<gene>
    <name evidence="2" type="ORF">SAMN00777080_0728</name>
</gene>
<organism evidence="2 3">
    <name type="scientific">Aquiflexum balticum DSM 16537</name>
    <dbReference type="NCBI Taxonomy" id="758820"/>
    <lineage>
        <taxon>Bacteria</taxon>
        <taxon>Pseudomonadati</taxon>
        <taxon>Bacteroidota</taxon>
        <taxon>Cytophagia</taxon>
        <taxon>Cytophagales</taxon>
        <taxon>Cyclobacteriaceae</taxon>
        <taxon>Aquiflexum</taxon>
    </lineage>
</organism>
<dbReference type="EMBL" id="LT838813">
    <property type="protein sequence ID" value="SMD42188.1"/>
    <property type="molecule type" value="Genomic_DNA"/>
</dbReference>
<feature type="transmembrane region" description="Helical" evidence="1">
    <location>
        <begin position="178"/>
        <end position="202"/>
    </location>
</feature>
<keyword evidence="1" id="KW-0812">Transmembrane</keyword>